<dbReference type="InterPro" id="IPR034603">
    <property type="entry name" value="Dipeptide_epimerase"/>
</dbReference>
<dbReference type="Gene3D" id="3.30.390.10">
    <property type="entry name" value="Enolase-like, N-terminal domain"/>
    <property type="match status" value="1"/>
</dbReference>
<name>A0A068NP52_FIMGI</name>
<dbReference type="STRING" id="661478.OP10G_1853"/>
<dbReference type="EC" id="5.1.1.-" evidence="7"/>
<dbReference type="PANTHER" id="PTHR48080">
    <property type="entry name" value="D-GALACTONATE DEHYDRATASE-RELATED"/>
    <property type="match status" value="1"/>
</dbReference>
<organism evidence="9 10">
    <name type="scientific">Fimbriimonas ginsengisoli Gsoil 348</name>
    <dbReference type="NCBI Taxonomy" id="661478"/>
    <lineage>
        <taxon>Bacteria</taxon>
        <taxon>Bacillati</taxon>
        <taxon>Armatimonadota</taxon>
        <taxon>Fimbriimonadia</taxon>
        <taxon>Fimbriimonadales</taxon>
        <taxon>Fimbriimonadaceae</taxon>
        <taxon>Fimbriimonas</taxon>
    </lineage>
</organism>
<dbReference type="CDD" id="cd03319">
    <property type="entry name" value="L-Ala-DL-Glu_epimerase"/>
    <property type="match status" value="1"/>
</dbReference>
<gene>
    <name evidence="9" type="ORF">OP10G_1853</name>
</gene>
<dbReference type="InterPro" id="IPR013342">
    <property type="entry name" value="Mandelate_racemase_C"/>
</dbReference>
<dbReference type="SFLD" id="SFLDS00001">
    <property type="entry name" value="Enolase"/>
    <property type="match status" value="1"/>
</dbReference>
<sequence length="343" mass="36138">MRAAFEIRELVKLYPLMISRGLMTSSDNLFVTVTDGTHTGIGELSPATGSAWTAERGQAQLEAFTAGGIATNPHDNYAAMREANIDPPAMAALDTALWDLLAKQAGMPLYRLLGLPKRGVPTSVTIGINPPEVTRERVPEILRSTGAKCLKIKLGSPQGREHDKAHFLAAAEAAAPFQAKLRVDANGGWTVAEAIAMIQWLAEQGVDYVEQPLAEGQEAGLPEVFASRPIPIFVDESIRFSEDVPKIADRADGVNLKLMKCGGITEAVRIVAAARAHGLKTMIGCMSESSVAIAAGAAIGALFDYIDLDSHLNLNPDPAGGASIVDGVIVPSDAPGHGAFLNA</sequence>
<dbReference type="OrthoDB" id="9802699at2"/>
<dbReference type="GO" id="GO:0009063">
    <property type="term" value="P:amino acid catabolic process"/>
    <property type="evidence" value="ECO:0007669"/>
    <property type="project" value="InterPro"/>
</dbReference>
<protein>
    <recommendedName>
        <fullName evidence="7">Dipeptide epimerase</fullName>
        <ecNumber evidence="7">5.1.1.-</ecNumber>
    </recommendedName>
</protein>
<evidence type="ECO:0000259" key="8">
    <source>
        <dbReference type="SMART" id="SM00922"/>
    </source>
</evidence>
<feature type="binding site" evidence="6">
    <location>
        <position position="235"/>
    </location>
    <ligand>
        <name>Mg(2+)</name>
        <dbReference type="ChEBI" id="CHEBI:18420"/>
    </ligand>
</feature>
<dbReference type="PROSITE" id="PS00908">
    <property type="entry name" value="MR_MLE_1"/>
    <property type="match status" value="1"/>
</dbReference>
<dbReference type="RefSeq" id="WP_025226191.1">
    <property type="nucleotide sequence ID" value="NZ_CP007139.1"/>
</dbReference>
<keyword evidence="4 7" id="KW-0413">Isomerase</keyword>
<evidence type="ECO:0000256" key="1">
    <source>
        <dbReference type="ARBA" id="ARBA00008031"/>
    </source>
</evidence>
<evidence type="ECO:0000256" key="7">
    <source>
        <dbReference type="RuleBase" id="RU366006"/>
    </source>
</evidence>
<comment type="similarity">
    <text evidence="1 7">Belongs to the mandelate racemase/muconate lactonizing enzyme family.</text>
</comment>
<reference evidence="9 10" key="1">
    <citation type="journal article" date="2014" name="PLoS ONE">
        <title>The first complete genome sequence of the class fimbriimonadia in the phylum armatimonadetes.</title>
        <authorList>
            <person name="Hu Z.Y."/>
            <person name="Wang Y.Z."/>
            <person name="Im W.T."/>
            <person name="Wang S.Y."/>
            <person name="Zhao G.P."/>
            <person name="Zheng H.J."/>
            <person name="Quan Z.X."/>
        </authorList>
    </citation>
    <scope>NUCLEOTIDE SEQUENCE [LARGE SCALE GENOMIC DNA]</scope>
    <source>
        <strain evidence="9">Gsoil 348</strain>
    </source>
</reference>
<dbReference type="InterPro" id="IPR029017">
    <property type="entry name" value="Enolase-like_N"/>
</dbReference>
<evidence type="ECO:0000256" key="3">
    <source>
        <dbReference type="ARBA" id="ARBA00022842"/>
    </source>
</evidence>
<dbReference type="EMBL" id="CP007139">
    <property type="protein sequence ID" value="AIE85221.1"/>
    <property type="molecule type" value="Genomic_DNA"/>
</dbReference>
<dbReference type="SUPFAM" id="SSF51604">
    <property type="entry name" value="Enolase C-terminal domain-like"/>
    <property type="match status" value="1"/>
</dbReference>
<dbReference type="Pfam" id="PF02746">
    <property type="entry name" value="MR_MLE_N"/>
    <property type="match status" value="1"/>
</dbReference>
<dbReference type="SMART" id="SM00922">
    <property type="entry name" value="MR_MLE"/>
    <property type="match status" value="1"/>
</dbReference>
<evidence type="ECO:0000313" key="10">
    <source>
        <dbReference type="Proteomes" id="UP000027982"/>
    </source>
</evidence>
<dbReference type="AlphaFoldDB" id="A0A068NP52"/>
<dbReference type="Gene3D" id="3.20.20.120">
    <property type="entry name" value="Enolase-like C-terminal domain"/>
    <property type="match status" value="1"/>
</dbReference>
<dbReference type="HOGENOM" id="CLU_030273_4_3_0"/>
<dbReference type="SFLD" id="SFLDG00180">
    <property type="entry name" value="muconate_cycloisomerase"/>
    <property type="match status" value="1"/>
</dbReference>
<comment type="cofactor">
    <cofactor evidence="6 7">
        <name>Mg(2+)</name>
        <dbReference type="ChEBI" id="CHEBI:18420"/>
    </cofactor>
    <text evidence="6 7">Binds 1 Mg(2+) ion per subunit.</text>
</comment>
<keyword evidence="2 6" id="KW-0479">Metal-binding</keyword>
<dbReference type="eggNOG" id="COG4948">
    <property type="taxonomic scope" value="Bacteria"/>
</dbReference>
<feature type="binding site" evidence="6">
    <location>
        <position position="210"/>
    </location>
    <ligand>
        <name>Mg(2+)</name>
        <dbReference type="ChEBI" id="CHEBI:18420"/>
    </ligand>
</feature>
<feature type="domain" description="Mandelate racemase/muconate lactonizing enzyme C-terminal" evidence="8">
    <location>
        <begin position="131"/>
        <end position="231"/>
    </location>
</feature>
<proteinExistence type="inferred from homology"/>
<dbReference type="InterPro" id="IPR036849">
    <property type="entry name" value="Enolase-like_C_sf"/>
</dbReference>
<dbReference type="PANTHER" id="PTHR48080:SF3">
    <property type="entry name" value="ENOLASE SUPERFAMILY MEMBER DDB_G0284701"/>
    <property type="match status" value="1"/>
</dbReference>
<dbReference type="InterPro" id="IPR029065">
    <property type="entry name" value="Enolase_C-like"/>
</dbReference>
<evidence type="ECO:0000256" key="4">
    <source>
        <dbReference type="ARBA" id="ARBA00023235"/>
    </source>
</evidence>
<keyword evidence="3 6" id="KW-0460">Magnesium</keyword>
<feature type="active site" description="Proton acceptor; specific for (S)-substrate epimerization" evidence="5">
    <location>
        <position position="257"/>
    </location>
</feature>
<dbReference type="InterPro" id="IPR034593">
    <property type="entry name" value="DgoD-like"/>
</dbReference>
<dbReference type="GO" id="GO:0046872">
    <property type="term" value="F:metal ion binding"/>
    <property type="evidence" value="ECO:0007669"/>
    <property type="project" value="UniProtKB-KW"/>
</dbReference>
<feature type="active site" description="Proton acceptor; specific for (R)-substrate epimerization" evidence="5">
    <location>
        <position position="153"/>
    </location>
</feature>
<feature type="binding site" evidence="6">
    <location>
        <position position="184"/>
    </location>
    <ligand>
        <name>Mg(2+)</name>
        <dbReference type="ChEBI" id="CHEBI:18420"/>
    </ligand>
</feature>
<dbReference type="KEGG" id="fgi:OP10G_1853"/>
<keyword evidence="10" id="KW-1185">Reference proteome</keyword>
<evidence type="ECO:0000256" key="6">
    <source>
        <dbReference type="PIRSR" id="PIRSR634603-3"/>
    </source>
</evidence>
<evidence type="ECO:0000256" key="5">
    <source>
        <dbReference type="PIRSR" id="PIRSR634603-1"/>
    </source>
</evidence>
<dbReference type="GO" id="GO:0016855">
    <property type="term" value="F:racemase and epimerase activity, acting on amino acids and derivatives"/>
    <property type="evidence" value="ECO:0007669"/>
    <property type="project" value="UniProtKB-UniRule"/>
</dbReference>
<dbReference type="InterPro" id="IPR013341">
    <property type="entry name" value="Mandelate_racemase_N_dom"/>
</dbReference>
<evidence type="ECO:0000256" key="2">
    <source>
        <dbReference type="ARBA" id="ARBA00022723"/>
    </source>
</evidence>
<dbReference type="SUPFAM" id="SSF54826">
    <property type="entry name" value="Enolase N-terminal domain-like"/>
    <property type="match status" value="1"/>
</dbReference>
<dbReference type="Pfam" id="PF13378">
    <property type="entry name" value="MR_MLE_C"/>
    <property type="match status" value="1"/>
</dbReference>
<evidence type="ECO:0000313" key="9">
    <source>
        <dbReference type="EMBL" id="AIE85221.1"/>
    </source>
</evidence>
<dbReference type="Proteomes" id="UP000027982">
    <property type="component" value="Chromosome"/>
</dbReference>
<dbReference type="InterPro" id="IPR018110">
    <property type="entry name" value="Mandel_Rmase/mucon_lact_enz_CS"/>
</dbReference>
<accession>A0A068NP52</accession>
<dbReference type="PROSITE" id="PS00909">
    <property type="entry name" value="MR_MLE_2"/>
    <property type="match status" value="1"/>
</dbReference>